<organism evidence="1 2">
    <name type="scientific">Rhododendron molle</name>
    <name type="common">Chinese azalea</name>
    <name type="synonym">Azalea mollis</name>
    <dbReference type="NCBI Taxonomy" id="49168"/>
    <lineage>
        <taxon>Eukaryota</taxon>
        <taxon>Viridiplantae</taxon>
        <taxon>Streptophyta</taxon>
        <taxon>Embryophyta</taxon>
        <taxon>Tracheophyta</taxon>
        <taxon>Spermatophyta</taxon>
        <taxon>Magnoliopsida</taxon>
        <taxon>eudicotyledons</taxon>
        <taxon>Gunneridae</taxon>
        <taxon>Pentapetalae</taxon>
        <taxon>asterids</taxon>
        <taxon>Ericales</taxon>
        <taxon>Ericaceae</taxon>
        <taxon>Ericoideae</taxon>
        <taxon>Rhodoreae</taxon>
        <taxon>Rhododendron</taxon>
    </lineage>
</organism>
<name>A0ACC0NLK1_RHOML</name>
<dbReference type="Proteomes" id="UP001062846">
    <property type="component" value="Chromosome 5"/>
</dbReference>
<sequence length="128" mass="13929">MEQMQRCAIDDDYPSFRDSSEEPKTDPVTSLAPNTQSEEDLTNASYVDVVVEETSITTDHQEDMEPVDANVLAPFDLGGAQELGHALGVSGTTQRSYNSKHLNKLTFCPESLLQGLDVTARSLLQGPA</sequence>
<protein>
    <submittedName>
        <fullName evidence="1">Uncharacterized protein</fullName>
    </submittedName>
</protein>
<proteinExistence type="predicted"/>
<accession>A0ACC0NLK1</accession>
<reference evidence="1" key="1">
    <citation type="submission" date="2022-02" db="EMBL/GenBank/DDBJ databases">
        <title>Plant Genome Project.</title>
        <authorList>
            <person name="Zhang R.-G."/>
        </authorList>
    </citation>
    <scope>NUCLEOTIDE SEQUENCE</scope>
    <source>
        <strain evidence="1">AT1</strain>
    </source>
</reference>
<comment type="caution">
    <text evidence="1">The sequence shown here is derived from an EMBL/GenBank/DDBJ whole genome shotgun (WGS) entry which is preliminary data.</text>
</comment>
<keyword evidence="2" id="KW-1185">Reference proteome</keyword>
<dbReference type="EMBL" id="CM046392">
    <property type="protein sequence ID" value="KAI8553452.1"/>
    <property type="molecule type" value="Genomic_DNA"/>
</dbReference>
<evidence type="ECO:0000313" key="2">
    <source>
        <dbReference type="Proteomes" id="UP001062846"/>
    </source>
</evidence>
<evidence type="ECO:0000313" key="1">
    <source>
        <dbReference type="EMBL" id="KAI8553452.1"/>
    </source>
</evidence>
<gene>
    <name evidence="1" type="ORF">RHMOL_Rhmol05G0017300</name>
</gene>